<protein>
    <submittedName>
        <fullName evidence="4">Phenylacetic acid degradation protein PaaD</fullName>
    </submittedName>
</protein>
<name>A0A2Z6DWN2_HYDTE</name>
<dbReference type="NCBIfam" id="TIGR02286">
    <property type="entry name" value="PaaD"/>
    <property type="match status" value="1"/>
</dbReference>
<dbReference type="InterPro" id="IPR029069">
    <property type="entry name" value="HotDog_dom_sf"/>
</dbReference>
<dbReference type="InterPro" id="IPR052723">
    <property type="entry name" value="Acyl-CoA_thioesterase_PaaI"/>
</dbReference>
<dbReference type="Gene3D" id="3.10.129.10">
    <property type="entry name" value="Hotdog Thioesterase"/>
    <property type="match status" value="1"/>
</dbReference>
<dbReference type="Proteomes" id="UP000262004">
    <property type="component" value="Chromosome"/>
</dbReference>
<dbReference type="Pfam" id="PF03061">
    <property type="entry name" value="4HBT"/>
    <property type="match status" value="1"/>
</dbReference>
<evidence type="ECO:0000313" key="4">
    <source>
        <dbReference type="EMBL" id="BBD76738.1"/>
    </source>
</evidence>
<keyword evidence="5" id="KW-1185">Reference proteome</keyword>
<gene>
    <name evidence="4" type="ORF">HPTL_0470</name>
</gene>
<dbReference type="AlphaFoldDB" id="A0A2Z6DWN2"/>
<keyword evidence="2" id="KW-0378">Hydrolase</keyword>
<evidence type="ECO:0000256" key="2">
    <source>
        <dbReference type="ARBA" id="ARBA00022801"/>
    </source>
</evidence>
<proteinExistence type="inferred from homology"/>
<dbReference type="PANTHER" id="PTHR42856:SF1">
    <property type="entry name" value="ACYL-COENZYME A THIOESTERASE PAAI"/>
    <property type="match status" value="1"/>
</dbReference>
<dbReference type="InterPro" id="IPR003736">
    <property type="entry name" value="PAAI_dom"/>
</dbReference>
<sequence>MNTNTPHGSTTFAPDPQTVANAVGEAMYARDYCAQHLGITLEAIAPNYARMTMTVRREMLNGFAILHGGILTTLADTAFAYACNSGNEMTVAAGIATEFLAPAHEGDQLTAECRVVGEAGRTGVYDVTVTNQHGKLIAVMRGKSYRRKGHPICPVESKPHP</sequence>
<dbReference type="SUPFAM" id="SSF54637">
    <property type="entry name" value="Thioesterase/thiol ester dehydrase-isomerase"/>
    <property type="match status" value="1"/>
</dbReference>
<dbReference type="RefSeq" id="WP_179949081.1">
    <property type="nucleotide sequence ID" value="NZ_AP018558.1"/>
</dbReference>
<dbReference type="InterPro" id="IPR011973">
    <property type="entry name" value="PaaD"/>
</dbReference>
<dbReference type="EMBL" id="AP018558">
    <property type="protein sequence ID" value="BBD76738.1"/>
    <property type="molecule type" value="Genomic_DNA"/>
</dbReference>
<reference evidence="4 5" key="1">
    <citation type="submission" date="2018-04" db="EMBL/GenBank/DDBJ databases">
        <title>Complete genome sequence of Hydrogenophilus thermoluteolus TH-1.</title>
        <authorList>
            <person name="Arai H."/>
        </authorList>
    </citation>
    <scope>NUCLEOTIDE SEQUENCE [LARGE SCALE GENOMIC DNA]</scope>
    <source>
        <strain evidence="4 5">TH-1</strain>
    </source>
</reference>
<comment type="similarity">
    <text evidence="1">Belongs to the thioesterase PaaI family.</text>
</comment>
<evidence type="ECO:0000256" key="1">
    <source>
        <dbReference type="ARBA" id="ARBA00008324"/>
    </source>
</evidence>
<evidence type="ECO:0000313" key="5">
    <source>
        <dbReference type="Proteomes" id="UP000262004"/>
    </source>
</evidence>
<accession>A0A2Z6DWN2</accession>
<feature type="domain" description="Thioesterase" evidence="3">
    <location>
        <begin position="65"/>
        <end position="137"/>
    </location>
</feature>
<dbReference type="PANTHER" id="PTHR42856">
    <property type="entry name" value="ACYL-COENZYME A THIOESTERASE PAAI"/>
    <property type="match status" value="1"/>
</dbReference>
<dbReference type="KEGG" id="htl:HPTL_0470"/>
<dbReference type="FunFam" id="3.10.129.10:FF:000022">
    <property type="entry name" value="Phenylacetic acid degradation protein"/>
    <property type="match status" value="1"/>
</dbReference>
<evidence type="ECO:0000259" key="3">
    <source>
        <dbReference type="Pfam" id="PF03061"/>
    </source>
</evidence>
<dbReference type="GO" id="GO:0016289">
    <property type="term" value="F:acyl-CoA hydrolase activity"/>
    <property type="evidence" value="ECO:0007669"/>
    <property type="project" value="UniProtKB-ARBA"/>
</dbReference>
<dbReference type="InterPro" id="IPR006683">
    <property type="entry name" value="Thioestr_dom"/>
</dbReference>
<dbReference type="NCBIfam" id="TIGR00369">
    <property type="entry name" value="unchar_dom_1"/>
    <property type="match status" value="1"/>
</dbReference>
<organism evidence="4 5">
    <name type="scientific">Hydrogenophilus thermoluteolus</name>
    <name type="common">Pseudomonas hydrogenothermophila</name>
    <dbReference type="NCBI Taxonomy" id="297"/>
    <lineage>
        <taxon>Bacteria</taxon>
        <taxon>Pseudomonadati</taxon>
        <taxon>Pseudomonadota</taxon>
        <taxon>Hydrogenophilia</taxon>
        <taxon>Hydrogenophilales</taxon>
        <taxon>Hydrogenophilaceae</taxon>
        <taxon>Hydrogenophilus</taxon>
    </lineage>
</organism>
<dbReference type="CDD" id="cd03443">
    <property type="entry name" value="PaaI_thioesterase"/>
    <property type="match status" value="1"/>
</dbReference>